<evidence type="ECO:0000313" key="4">
    <source>
        <dbReference type="EMBL" id="EMD93822.1"/>
    </source>
</evidence>
<dbReference type="OrthoDB" id="4225201at2759"/>
<protein>
    <submittedName>
        <fullName evidence="4">Uncharacterized protein</fullName>
    </submittedName>
</protein>
<keyword evidence="1" id="KW-0175">Coiled coil</keyword>
<feature type="compositionally biased region" description="Polar residues" evidence="2">
    <location>
        <begin position="556"/>
        <end position="570"/>
    </location>
</feature>
<feature type="signal peptide" evidence="3">
    <location>
        <begin position="1"/>
        <end position="20"/>
    </location>
</feature>
<dbReference type="OMA" id="ESWREPP"/>
<keyword evidence="3" id="KW-0732">Signal</keyword>
<name>M2V1K6_COCH5</name>
<dbReference type="EMBL" id="KB445573">
    <property type="protein sequence ID" value="EMD93822.1"/>
    <property type="molecule type" value="Genomic_DNA"/>
</dbReference>
<feature type="compositionally biased region" description="Polar residues" evidence="2">
    <location>
        <begin position="516"/>
        <end position="530"/>
    </location>
</feature>
<evidence type="ECO:0000256" key="3">
    <source>
        <dbReference type="SAM" id="SignalP"/>
    </source>
</evidence>
<feature type="chain" id="PRO_5004027780" evidence="3">
    <location>
        <begin position="21"/>
        <end position="603"/>
    </location>
</feature>
<proteinExistence type="predicted"/>
<evidence type="ECO:0000313" key="5">
    <source>
        <dbReference type="Proteomes" id="UP000016936"/>
    </source>
</evidence>
<dbReference type="HOGENOM" id="CLU_029714_0_0_1"/>
<organism evidence="4 5">
    <name type="scientific">Cochliobolus heterostrophus (strain C5 / ATCC 48332 / race O)</name>
    <name type="common">Southern corn leaf blight fungus</name>
    <name type="synonym">Bipolaris maydis</name>
    <dbReference type="NCBI Taxonomy" id="701091"/>
    <lineage>
        <taxon>Eukaryota</taxon>
        <taxon>Fungi</taxon>
        <taxon>Dikarya</taxon>
        <taxon>Ascomycota</taxon>
        <taxon>Pezizomycotina</taxon>
        <taxon>Dothideomycetes</taxon>
        <taxon>Pleosporomycetidae</taxon>
        <taxon>Pleosporales</taxon>
        <taxon>Pleosporineae</taxon>
        <taxon>Pleosporaceae</taxon>
        <taxon>Bipolaris</taxon>
    </lineage>
</organism>
<dbReference type="eggNOG" id="ENOG502SMBT">
    <property type="taxonomic scope" value="Eukaryota"/>
</dbReference>
<gene>
    <name evidence="4" type="ORF">COCHEDRAFT_1154390</name>
</gene>
<dbReference type="AlphaFoldDB" id="M2V1K6"/>
<feature type="region of interest" description="Disordered" evidence="2">
    <location>
        <begin position="556"/>
        <end position="583"/>
    </location>
</feature>
<reference evidence="5" key="2">
    <citation type="journal article" date="2013" name="PLoS Genet.">
        <title>Comparative genome structure, secondary metabolite, and effector coding capacity across Cochliobolus pathogens.</title>
        <authorList>
            <person name="Condon B.J."/>
            <person name="Leng Y."/>
            <person name="Wu D."/>
            <person name="Bushley K.E."/>
            <person name="Ohm R.A."/>
            <person name="Otillar R."/>
            <person name="Martin J."/>
            <person name="Schackwitz W."/>
            <person name="Grimwood J."/>
            <person name="MohdZainudin N."/>
            <person name="Xue C."/>
            <person name="Wang R."/>
            <person name="Manning V.A."/>
            <person name="Dhillon B."/>
            <person name="Tu Z.J."/>
            <person name="Steffenson B.J."/>
            <person name="Salamov A."/>
            <person name="Sun H."/>
            <person name="Lowry S."/>
            <person name="LaButti K."/>
            <person name="Han J."/>
            <person name="Copeland A."/>
            <person name="Lindquist E."/>
            <person name="Barry K."/>
            <person name="Schmutz J."/>
            <person name="Baker S.E."/>
            <person name="Ciuffetti L.M."/>
            <person name="Grigoriev I.V."/>
            <person name="Zhong S."/>
            <person name="Turgeon B.G."/>
        </authorList>
    </citation>
    <scope>NUCLEOTIDE SEQUENCE [LARGE SCALE GENOMIC DNA]</scope>
    <source>
        <strain evidence="5">C5 / ATCC 48332 / race O</strain>
    </source>
</reference>
<keyword evidence="5" id="KW-1185">Reference proteome</keyword>
<feature type="coiled-coil region" evidence="1">
    <location>
        <begin position="224"/>
        <end position="254"/>
    </location>
</feature>
<reference evidence="4 5" key="1">
    <citation type="journal article" date="2012" name="PLoS Pathog.">
        <title>Diverse lifestyles and strategies of plant pathogenesis encoded in the genomes of eighteen Dothideomycetes fungi.</title>
        <authorList>
            <person name="Ohm R.A."/>
            <person name="Feau N."/>
            <person name="Henrissat B."/>
            <person name="Schoch C.L."/>
            <person name="Horwitz B.A."/>
            <person name="Barry K.W."/>
            <person name="Condon B.J."/>
            <person name="Copeland A.C."/>
            <person name="Dhillon B."/>
            <person name="Glaser F."/>
            <person name="Hesse C.N."/>
            <person name="Kosti I."/>
            <person name="LaButti K."/>
            <person name="Lindquist E.A."/>
            <person name="Lucas S."/>
            <person name="Salamov A.A."/>
            <person name="Bradshaw R.E."/>
            <person name="Ciuffetti L."/>
            <person name="Hamelin R.C."/>
            <person name="Kema G.H.J."/>
            <person name="Lawrence C."/>
            <person name="Scott J.A."/>
            <person name="Spatafora J.W."/>
            <person name="Turgeon B.G."/>
            <person name="de Wit P.J.G.M."/>
            <person name="Zhong S."/>
            <person name="Goodwin S.B."/>
            <person name="Grigoriev I.V."/>
        </authorList>
    </citation>
    <scope>NUCLEOTIDE SEQUENCE [LARGE SCALE GENOMIC DNA]</scope>
    <source>
        <strain evidence="5">C5 / ATCC 48332 / race O</strain>
    </source>
</reference>
<dbReference type="STRING" id="701091.M2V1K6"/>
<dbReference type="Proteomes" id="UP000016936">
    <property type="component" value="Unassembled WGS sequence"/>
</dbReference>
<evidence type="ECO:0000256" key="2">
    <source>
        <dbReference type="SAM" id="MobiDB-lite"/>
    </source>
</evidence>
<feature type="compositionally biased region" description="Polar residues" evidence="2">
    <location>
        <begin position="496"/>
        <end position="505"/>
    </location>
</feature>
<feature type="region of interest" description="Disordered" evidence="2">
    <location>
        <begin position="494"/>
        <end position="543"/>
    </location>
</feature>
<evidence type="ECO:0000256" key="1">
    <source>
        <dbReference type="SAM" id="Coils"/>
    </source>
</evidence>
<accession>M2V1K6</accession>
<sequence>MPWFRSKVLTACAWAAPVLAVVLPHHSHGRAARAEDLLHLDVQYNYAQATFSVPCIGCLGPAHTDQNDESLILSFTSHAQDDACGSSNVTLNGVHLPQEWSGDFASGSGSYQALTHLTQNERFLQRNLDLEWKTACLHGHRETEAAQVLTVNIKAIDGKPLDAPSGFTISFKQHTSPPLLLRLESAPDPSASNTDVAESWREPPQALRLIVSDNVEGSPPATGAQSLEDEIRKLKALESELEVLQSLIAQQKKLIHSRLRKEAQDVSQELSNCDGLSCIFKTVAHKAIDAWRVAYIRYNPGQKPITMGRPEHIFPQAHGHVAQVAQVSDDSVRVSTPTPQPYKVEAVELPPRPTKESSFVLAIEITFGILCCGCLFTAIRHRCSSLRTRTERAAAREERINARAYRRAARQHAWSKWWRGNWARRDSERIADYEEKRALISEQENVLEDAMQEEIRQLRAAHDVVNDLVRDAEEGRSVNHPPFTYQREQTHAPFSPLSTASTYPPTSLPEIPSRPLSRTESLPSYRSDTPTEPPGYDSDRDMSDVVANGFHQYAAASTTSEVSSHWTPESSVVDVSPRPSAETLRYPVSIYTLDEDEEESDDD</sequence>